<keyword evidence="6 8" id="KW-0687">Ribonucleoprotein</keyword>
<dbReference type="PANTHER" id="PTHR33398">
    <property type="entry name" value="30S RIBOSOMAL PROTEIN S20"/>
    <property type="match status" value="1"/>
</dbReference>
<dbReference type="GO" id="GO:0070181">
    <property type="term" value="F:small ribosomal subunit rRNA binding"/>
    <property type="evidence" value="ECO:0007669"/>
    <property type="project" value="TreeGrafter"/>
</dbReference>
<dbReference type="GO" id="GO:0003735">
    <property type="term" value="F:structural constituent of ribosome"/>
    <property type="evidence" value="ECO:0007669"/>
    <property type="project" value="InterPro"/>
</dbReference>
<comment type="function">
    <text evidence="1 8">Binds directly to 16S ribosomal RNA.</text>
</comment>
<dbReference type="KEGG" id="bmx:BMS_2773"/>
<reference evidence="10" key="1">
    <citation type="journal article" date="2013" name="ISME J.">
        <title>A small predatory core genome in the divergent marine Bacteriovorax marinus SJ and the terrestrial Bdellovibrio bacteriovorus.</title>
        <authorList>
            <person name="Crossman L.C."/>
            <person name="Chen H."/>
            <person name="Cerdeno-Tarraga A.M."/>
            <person name="Brooks K."/>
            <person name="Quail M.A."/>
            <person name="Pineiro S.A."/>
            <person name="Hobley L."/>
            <person name="Sockett R.E."/>
            <person name="Bentley S.D."/>
            <person name="Parkhill J."/>
            <person name="Williams H.N."/>
            <person name="Stine O.C."/>
        </authorList>
    </citation>
    <scope>NUCLEOTIDE SEQUENCE [LARGE SCALE GENOMIC DNA]</scope>
    <source>
        <strain evidence="10">ATCC BAA-682 / DSM 15412 / SJ</strain>
    </source>
</reference>
<evidence type="ECO:0000256" key="5">
    <source>
        <dbReference type="ARBA" id="ARBA00022980"/>
    </source>
</evidence>
<dbReference type="HOGENOM" id="CLU_160655_3_0_7"/>
<proteinExistence type="inferred from homology"/>
<dbReference type="PATRIC" id="fig|862908.3.peg.2649"/>
<keyword evidence="10" id="KW-1185">Reference proteome</keyword>
<dbReference type="Gene3D" id="1.20.58.110">
    <property type="entry name" value="Ribosomal protein S20"/>
    <property type="match status" value="1"/>
</dbReference>
<evidence type="ECO:0000256" key="3">
    <source>
        <dbReference type="ARBA" id="ARBA00022730"/>
    </source>
</evidence>
<dbReference type="PANTHER" id="PTHR33398:SF1">
    <property type="entry name" value="SMALL RIBOSOMAL SUBUNIT PROTEIN BS20C"/>
    <property type="match status" value="1"/>
</dbReference>
<dbReference type="HAMAP" id="MF_00500">
    <property type="entry name" value="Ribosomal_bS20"/>
    <property type="match status" value="1"/>
</dbReference>
<dbReference type="GO" id="GO:0006412">
    <property type="term" value="P:translation"/>
    <property type="evidence" value="ECO:0007669"/>
    <property type="project" value="UniProtKB-UniRule"/>
</dbReference>
<dbReference type="eggNOG" id="COG0268">
    <property type="taxonomic scope" value="Bacteria"/>
</dbReference>
<dbReference type="GO" id="GO:0005829">
    <property type="term" value="C:cytosol"/>
    <property type="evidence" value="ECO:0007669"/>
    <property type="project" value="TreeGrafter"/>
</dbReference>
<accession>E1WXZ4</accession>
<keyword evidence="5 8" id="KW-0689">Ribosomal protein</keyword>
<keyword evidence="4 8" id="KW-0694">RNA-binding</keyword>
<dbReference type="EMBL" id="FQ312005">
    <property type="protein sequence ID" value="CBW27549.1"/>
    <property type="molecule type" value="Genomic_DNA"/>
</dbReference>
<evidence type="ECO:0000313" key="10">
    <source>
        <dbReference type="Proteomes" id="UP000008963"/>
    </source>
</evidence>
<evidence type="ECO:0000256" key="6">
    <source>
        <dbReference type="ARBA" id="ARBA00023274"/>
    </source>
</evidence>
<dbReference type="NCBIfam" id="TIGR00029">
    <property type="entry name" value="S20"/>
    <property type="match status" value="1"/>
</dbReference>
<dbReference type="RefSeq" id="WP_014245323.1">
    <property type="nucleotide sequence ID" value="NC_016620.1"/>
</dbReference>
<protein>
    <recommendedName>
        <fullName evidence="7 8">Small ribosomal subunit protein bS20</fullName>
    </recommendedName>
</protein>
<name>E1WXZ4_HALMS</name>
<evidence type="ECO:0000256" key="7">
    <source>
        <dbReference type="ARBA" id="ARBA00035136"/>
    </source>
</evidence>
<dbReference type="OrthoDB" id="9807974at2"/>
<dbReference type="Proteomes" id="UP000008963">
    <property type="component" value="Chromosome"/>
</dbReference>
<evidence type="ECO:0000256" key="1">
    <source>
        <dbReference type="ARBA" id="ARBA00003134"/>
    </source>
</evidence>
<organism evidence="9 10">
    <name type="scientific">Halobacteriovorax marinus (strain ATCC BAA-682 / DSM 15412 / SJ)</name>
    <name type="common">Bacteriovorax marinus</name>
    <dbReference type="NCBI Taxonomy" id="862908"/>
    <lineage>
        <taxon>Bacteria</taxon>
        <taxon>Pseudomonadati</taxon>
        <taxon>Bdellovibrionota</taxon>
        <taxon>Bacteriovoracia</taxon>
        <taxon>Bacteriovoracales</taxon>
        <taxon>Halobacteriovoraceae</taxon>
        <taxon>Halobacteriovorax</taxon>
    </lineage>
</organism>
<evidence type="ECO:0000256" key="2">
    <source>
        <dbReference type="ARBA" id="ARBA00007634"/>
    </source>
</evidence>
<dbReference type="InterPro" id="IPR002583">
    <property type="entry name" value="Ribosomal_bS20"/>
</dbReference>
<dbReference type="SUPFAM" id="SSF46992">
    <property type="entry name" value="Ribosomal protein S20"/>
    <property type="match status" value="1"/>
</dbReference>
<dbReference type="STRING" id="862908.BMS_2773"/>
<dbReference type="AlphaFoldDB" id="E1WXZ4"/>
<sequence>MANHKSAKKRARQTIVRTARNVQRKSATRNALKAIRSAIESNDKATATGLLAKTQKLLARLAKHGVIKPNAAARKTSRLASQINNL</sequence>
<evidence type="ECO:0000256" key="4">
    <source>
        <dbReference type="ARBA" id="ARBA00022884"/>
    </source>
</evidence>
<dbReference type="InterPro" id="IPR036510">
    <property type="entry name" value="Ribosomal_bS20_sf"/>
</dbReference>
<evidence type="ECO:0000256" key="8">
    <source>
        <dbReference type="HAMAP-Rule" id="MF_00500"/>
    </source>
</evidence>
<evidence type="ECO:0000313" key="9">
    <source>
        <dbReference type="EMBL" id="CBW27549.1"/>
    </source>
</evidence>
<comment type="similarity">
    <text evidence="2 8">Belongs to the bacterial ribosomal protein bS20 family.</text>
</comment>
<dbReference type="GO" id="GO:0015935">
    <property type="term" value="C:small ribosomal subunit"/>
    <property type="evidence" value="ECO:0007669"/>
    <property type="project" value="TreeGrafter"/>
</dbReference>
<keyword evidence="3 8" id="KW-0699">rRNA-binding</keyword>
<dbReference type="Pfam" id="PF01649">
    <property type="entry name" value="Ribosomal_S20p"/>
    <property type="match status" value="1"/>
</dbReference>
<gene>
    <name evidence="8 9" type="primary">rpsT</name>
    <name evidence="9" type="ordered locus">BMS_2773</name>
</gene>